<dbReference type="AlphaFoldDB" id="A6HBF9"/>
<evidence type="ECO:0000313" key="2">
    <source>
        <dbReference type="Proteomes" id="UP000234681"/>
    </source>
</evidence>
<dbReference type="EMBL" id="CH473947">
    <property type="protein sequence ID" value="EDM03364.1"/>
    <property type="molecule type" value="Genomic_DNA"/>
</dbReference>
<name>A6HBF9_RAT</name>
<protein>
    <submittedName>
        <fullName evidence="1">RCG61323</fullName>
    </submittedName>
</protein>
<dbReference type="Proteomes" id="UP000234681">
    <property type="component" value="Chromosome 6"/>
</dbReference>
<accession>A6HBF9</accession>
<proteinExistence type="predicted"/>
<reference evidence="2" key="1">
    <citation type="submission" date="2005-09" db="EMBL/GenBank/DDBJ databases">
        <authorList>
            <person name="Mural R.J."/>
            <person name="Li P.W."/>
            <person name="Adams M.D."/>
            <person name="Amanatides P.G."/>
            <person name="Baden-Tillson H."/>
            <person name="Barnstead M."/>
            <person name="Chin S.H."/>
            <person name="Dew I."/>
            <person name="Evans C.A."/>
            <person name="Ferriera S."/>
            <person name="Flanigan M."/>
            <person name="Fosler C."/>
            <person name="Glodek A."/>
            <person name="Gu Z."/>
            <person name="Holt R.A."/>
            <person name="Jennings D."/>
            <person name="Kraft C.L."/>
            <person name="Lu F."/>
            <person name="Nguyen T."/>
            <person name="Nusskern D.R."/>
            <person name="Pfannkoch C.M."/>
            <person name="Sitter C."/>
            <person name="Sutton G.G."/>
            <person name="Venter J.C."/>
            <person name="Wang Z."/>
            <person name="Woodage T."/>
            <person name="Zheng X.H."/>
            <person name="Zhong F."/>
        </authorList>
    </citation>
    <scope>NUCLEOTIDE SEQUENCE [LARGE SCALE GENOMIC DNA]</scope>
    <source>
        <strain>BN</strain>
        <strain evidence="2">Sprague-Dawley</strain>
    </source>
</reference>
<gene>
    <name evidence="1" type="ORF">rCG_61323</name>
</gene>
<sequence length="16" mass="1655">MVANLSPLIVSACSLH</sequence>
<evidence type="ECO:0000313" key="1">
    <source>
        <dbReference type="EMBL" id="EDM03364.1"/>
    </source>
</evidence>
<organism evidence="1 2">
    <name type="scientific">Rattus norvegicus</name>
    <name type="common">Rat</name>
    <dbReference type="NCBI Taxonomy" id="10116"/>
    <lineage>
        <taxon>Eukaryota</taxon>
        <taxon>Metazoa</taxon>
        <taxon>Chordata</taxon>
        <taxon>Craniata</taxon>
        <taxon>Vertebrata</taxon>
        <taxon>Euteleostomi</taxon>
        <taxon>Mammalia</taxon>
        <taxon>Eutheria</taxon>
        <taxon>Euarchontoglires</taxon>
        <taxon>Glires</taxon>
        <taxon>Rodentia</taxon>
        <taxon>Myomorpha</taxon>
        <taxon>Muroidea</taxon>
        <taxon>Muridae</taxon>
        <taxon>Murinae</taxon>
        <taxon>Rattus</taxon>
    </lineage>
</organism>